<dbReference type="EMBL" id="LZNA01000039">
    <property type="protein sequence ID" value="OBX79816.1"/>
    <property type="molecule type" value="Genomic_DNA"/>
</dbReference>
<protein>
    <recommendedName>
        <fullName evidence="4">Lipoprotein</fullName>
    </recommendedName>
</protein>
<feature type="region of interest" description="Disordered" evidence="1">
    <location>
        <begin position="28"/>
        <end position="52"/>
    </location>
</feature>
<evidence type="ECO:0000313" key="2">
    <source>
        <dbReference type="EMBL" id="OBX79816.1"/>
    </source>
</evidence>
<dbReference type="PROSITE" id="PS51257">
    <property type="entry name" value="PROKAR_LIPOPROTEIN"/>
    <property type="match status" value="1"/>
</dbReference>
<comment type="caution">
    <text evidence="2">The sequence shown here is derived from an EMBL/GenBank/DDBJ whole genome shotgun (WGS) entry which is preliminary data.</text>
</comment>
<reference evidence="2 3" key="1">
    <citation type="submission" date="2016-06" db="EMBL/GenBank/DDBJ databases">
        <title>Draft genome of Moraxella atlantae CCUG 59586.</title>
        <authorList>
            <person name="Salva-Serra F."/>
            <person name="Engstrom-Jakobsson H."/>
            <person name="Thorell K."/>
            <person name="Gonzales-Siles L."/>
            <person name="Karlsson R."/>
            <person name="Boulund F."/>
            <person name="Engstrand L."/>
            <person name="Kristiansson E."/>
            <person name="Moore E."/>
        </authorList>
    </citation>
    <scope>NUCLEOTIDE SEQUENCE [LARGE SCALE GENOMIC DNA]</scope>
    <source>
        <strain evidence="2 3">CCUG 59586</strain>
    </source>
</reference>
<organism evidence="2 3">
    <name type="scientific">Faucicola atlantae</name>
    <dbReference type="NCBI Taxonomy" id="34059"/>
    <lineage>
        <taxon>Bacteria</taxon>
        <taxon>Pseudomonadati</taxon>
        <taxon>Pseudomonadota</taxon>
        <taxon>Gammaproteobacteria</taxon>
        <taxon>Moraxellales</taxon>
        <taxon>Moraxellaceae</taxon>
        <taxon>Faucicola</taxon>
    </lineage>
</organism>
<name>A0A1B8QDR2_9GAMM</name>
<accession>A0A1B8QDR2</accession>
<proteinExistence type="predicted"/>
<sequence>MKHETFLFTRLSAVITLAAAVVLTGCQSSKDHTPKNNAPARLQNATPADTYPALPPANDRVRLREGQTVAVPNAPFAIKFEQVTADDRCTLTGQCIWAGNVTARLQLIPNQTNANVATKTVDLSMGDLREGLKLDRDVVFAGYDVALDAVYPTPTSGDAFEQLRGKYLIDLKVTKANAKK</sequence>
<dbReference type="RefSeq" id="WP_067337133.1">
    <property type="nucleotide sequence ID" value="NZ_LZNA01000039.1"/>
</dbReference>
<evidence type="ECO:0000256" key="1">
    <source>
        <dbReference type="SAM" id="MobiDB-lite"/>
    </source>
</evidence>
<dbReference type="Proteomes" id="UP000092616">
    <property type="component" value="Unassembled WGS sequence"/>
</dbReference>
<evidence type="ECO:0000313" key="3">
    <source>
        <dbReference type="Proteomes" id="UP000092616"/>
    </source>
</evidence>
<dbReference type="AlphaFoldDB" id="A0A1B8QDR2"/>
<gene>
    <name evidence="2" type="ORF">A9306_08215</name>
</gene>
<evidence type="ECO:0008006" key="4">
    <source>
        <dbReference type="Google" id="ProtNLM"/>
    </source>
</evidence>
<keyword evidence="3" id="KW-1185">Reference proteome</keyword>